<reference evidence="11" key="1">
    <citation type="submission" date="2019-11" db="EMBL/GenBank/DDBJ databases">
        <authorList>
            <person name="Feng L."/>
        </authorList>
    </citation>
    <scope>NUCLEOTIDE SEQUENCE</scope>
    <source>
        <strain evidence="11">CTertiumLFYP3</strain>
    </source>
</reference>
<dbReference type="RefSeq" id="WP_156625620.1">
    <property type="nucleotide sequence ID" value="NZ_CACRTO010000009.1"/>
</dbReference>
<dbReference type="GO" id="GO:0008982">
    <property type="term" value="F:protein-N(PI)-phosphohistidine-sugar phosphotransferase activity"/>
    <property type="evidence" value="ECO:0007669"/>
    <property type="project" value="InterPro"/>
</dbReference>
<comment type="subcellular location">
    <subcellularLocation>
        <location evidence="1">Cell inner membrane</location>
        <topology evidence="1">Multi-pass membrane protein</topology>
    </subcellularLocation>
</comment>
<keyword evidence="4" id="KW-0762">Sugar transport</keyword>
<evidence type="ECO:0000256" key="7">
    <source>
        <dbReference type="ARBA" id="ARBA00022989"/>
    </source>
</evidence>
<evidence type="ECO:0000256" key="3">
    <source>
        <dbReference type="ARBA" id="ARBA00022475"/>
    </source>
</evidence>
<feature type="transmembrane region" description="Helical" evidence="9">
    <location>
        <begin position="144"/>
        <end position="166"/>
    </location>
</feature>
<evidence type="ECO:0000256" key="8">
    <source>
        <dbReference type="ARBA" id="ARBA00023136"/>
    </source>
</evidence>
<keyword evidence="5" id="KW-0598">Phosphotransferase system</keyword>
<feature type="transmembrane region" description="Helical" evidence="9">
    <location>
        <begin position="20"/>
        <end position="42"/>
    </location>
</feature>
<organism evidence="11">
    <name type="scientific">Clostridium tertium</name>
    <dbReference type="NCBI Taxonomy" id="1559"/>
    <lineage>
        <taxon>Bacteria</taxon>
        <taxon>Bacillati</taxon>
        <taxon>Bacillota</taxon>
        <taxon>Clostridia</taxon>
        <taxon>Eubacteriales</taxon>
        <taxon>Clostridiaceae</taxon>
        <taxon>Clostridium</taxon>
    </lineage>
</organism>
<dbReference type="InterPro" id="IPR006327">
    <property type="entry name" value="PTS_IIC_fruc"/>
</dbReference>
<evidence type="ECO:0000259" key="10">
    <source>
        <dbReference type="PROSITE" id="PS51104"/>
    </source>
</evidence>
<feature type="transmembrane region" description="Helical" evidence="9">
    <location>
        <begin position="341"/>
        <end position="360"/>
    </location>
</feature>
<dbReference type="AlphaFoldDB" id="A0A6N3AU24"/>
<gene>
    <name evidence="11" type="primary">manP_2</name>
    <name evidence="11" type="ORF">CTLFYP3_01088</name>
</gene>
<feature type="transmembrane region" description="Helical" evidence="9">
    <location>
        <begin position="234"/>
        <end position="254"/>
    </location>
</feature>
<dbReference type="InterPro" id="IPR050864">
    <property type="entry name" value="Bacterial_PTS_Sugar_Transport"/>
</dbReference>
<dbReference type="GO" id="GO:0005886">
    <property type="term" value="C:plasma membrane"/>
    <property type="evidence" value="ECO:0007669"/>
    <property type="project" value="UniProtKB-SubCell"/>
</dbReference>
<evidence type="ECO:0000256" key="5">
    <source>
        <dbReference type="ARBA" id="ARBA00022683"/>
    </source>
</evidence>
<proteinExistence type="predicted"/>
<feature type="transmembrane region" description="Helical" evidence="9">
    <location>
        <begin position="318"/>
        <end position="335"/>
    </location>
</feature>
<evidence type="ECO:0000256" key="4">
    <source>
        <dbReference type="ARBA" id="ARBA00022597"/>
    </source>
</evidence>
<dbReference type="GO" id="GO:0090563">
    <property type="term" value="F:protein-phosphocysteine-sugar phosphotransferase activity"/>
    <property type="evidence" value="ECO:0007669"/>
    <property type="project" value="TreeGrafter"/>
</dbReference>
<keyword evidence="8 9" id="KW-0472">Membrane</keyword>
<feature type="transmembrane region" description="Helical" evidence="9">
    <location>
        <begin position="196"/>
        <end position="214"/>
    </location>
</feature>
<keyword evidence="3" id="KW-1003">Cell membrane</keyword>
<evidence type="ECO:0000256" key="6">
    <source>
        <dbReference type="ARBA" id="ARBA00022692"/>
    </source>
</evidence>
<keyword evidence="2" id="KW-0813">Transport</keyword>
<sequence>MNLKNELKRMKKAIFTGLSYMIPLVAGSGLLMAIGVVISLAMGQDPSGSSFAWSIDGNNIDQLINSRIDQMIWWTGKFGLNLMPAFLAGYIANSLTGKPGLAPGFVIGWIAGIMNGSFIGGIVAGLLAGYVADIIKKKVKLRGAYQSLLSFSIIPLFTLLIGALVYRYSIGLLIKELMDAMYAGLEYMNGNPDMRVLLAIIIGAMICFDFGGPINKTAILFVYGVYAETRLPSTYAHIALAVPMTAMFTTYIFNKKYFSESGKNNALSNFILGIFGIGENTIPFAMAKPTIVIPAMVLGGATAAGLAALFNLELIPTLGFYMGLPFIAITNGVMGVVKWTIAFIIGVAVATIAMTILLRVRCKNESDTKVFFESEDAGFKI</sequence>
<accession>A0A6N3AU24</accession>
<dbReference type="NCBIfam" id="TIGR01427">
    <property type="entry name" value="PTS_IIC_fructo"/>
    <property type="match status" value="1"/>
</dbReference>
<protein>
    <submittedName>
        <fullName evidence="11">PTS system mannose-specific EIIBCA component</fullName>
    </submittedName>
</protein>
<dbReference type="PANTHER" id="PTHR30505">
    <property type="entry name" value="FRUCTOSE-LIKE PERMEASE"/>
    <property type="match status" value="1"/>
</dbReference>
<keyword evidence="6 9" id="KW-0812">Transmembrane</keyword>
<keyword evidence="7 9" id="KW-1133">Transmembrane helix</keyword>
<dbReference type="PROSITE" id="PS51104">
    <property type="entry name" value="PTS_EIIC_TYPE_2"/>
    <property type="match status" value="1"/>
</dbReference>
<feature type="transmembrane region" description="Helical" evidence="9">
    <location>
        <begin position="291"/>
        <end position="311"/>
    </location>
</feature>
<feature type="domain" description="PTS EIIC type-2" evidence="10">
    <location>
        <begin position="10"/>
        <end position="356"/>
    </location>
</feature>
<evidence type="ECO:0000256" key="9">
    <source>
        <dbReference type="SAM" id="Phobius"/>
    </source>
</evidence>
<dbReference type="GO" id="GO:0009401">
    <property type="term" value="P:phosphoenolpyruvate-dependent sugar phosphotransferase system"/>
    <property type="evidence" value="ECO:0007669"/>
    <property type="project" value="UniProtKB-KW"/>
</dbReference>
<dbReference type="EMBL" id="CACRTO010000009">
    <property type="protein sequence ID" value="VYT95131.1"/>
    <property type="molecule type" value="Genomic_DNA"/>
</dbReference>
<feature type="transmembrane region" description="Helical" evidence="9">
    <location>
        <begin position="104"/>
        <end position="132"/>
    </location>
</feature>
<evidence type="ECO:0000313" key="11">
    <source>
        <dbReference type="EMBL" id="VYT95131.1"/>
    </source>
</evidence>
<evidence type="ECO:0000256" key="1">
    <source>
        <dbReference type="ARBA" id="ARBA00004429"/>
    </source>
</evidence>
<dbReference type="PANTHER" id="PTHR30505:SF0">
    <property type="entry name" value="FRUCTOSE-LIKE PTS SYSTEM EIIBC COMPONENT-RELATED"/>
    <property type="match status" value="1"/>
</dbReference>
<name>A0A6N3AU24_9CLOT</name>
<evidence type="ECO:0000256" key="2">
    <source>
        <dbReference type="ARBA" id="ARBA00022448"/>
    </source>
</evidence>
<dbReference type="GO" id="GO:0005351">
    <property type="term" value="F:carbohydrate:proton symporter activity"/>
    <property type="evidence" value="ECO:0007669"/>
    <property type="project" value="InterPro"/>
</dbReference>
<dbReference type="InterPro" id="IPR013014">
    <property type="entry name" value="PTS_EIIC_2"/>
</dbReference>